<dbReference type="Proteomes" id="UP000463883">
    <property type="component" value="Chromosome"/>
</dbReference>
<comment type="subcellular location">
    <subcellularLocation>
        <location evidence="1">Membrane</location>
        <topology evidence="1">Multi-pass membrane protein</topology>
    </subcellularLocation>
</comment>
<evidence type="ECO:0008006" key="9">
    <source>
        <dbReference type="Google" id="ProtNLM"/>
    </source>
</evidence>
<dbReference type="AlphaFoldDB" id="A0A6P1MCP5"/>
<feature type="transmembrane region" description="Helical" evidence="6">
    <location>
        <begin position="47"/>
        <end position="67"/>
    </location>
</feature>
<evidence type="ECO:0000313" key="8">
    <source>
        <dbReference type="Proteomes" id="UP000463883"/>
    </source>
</evidence>
<feature type="transmembrane region" description="Helical" evidence="6">
    <location>
        <begin position="229"/>
        <end position="259"/>
    </location>
</feature>
<evidence type="ECO:0000256" key="1">
    <source>
        <dbReference type="ARBA" id="ARBA00004141"/>
    </source>
</evidence>
<dbReference type="PANTHER" id="PTHR30569:SF0">
    <property type="entry name" value="CYTOSINE PERMEASE"/>
    <property type="match status" value="1"/>
</dbReference>
<keyword evidence="4 6" id="KW-1133">Transmembrane helix</keyword>
<dbReference type="Gene3D" id="1.10.4160.10">
    <property type="entry name" value="Hydantoin permease"/>
    <property type="match status" value="1"/>
</dbReference>
<comment type="similarity">
    <text evidence="2">Belongs to the purine-cytosine permease (2.A.39) family.</text>
</comment>
<dbReference type="GO" id="GO:0015209">
    <property type="term" value="F:cytosine transmembrane transporter activity"/>
    <property type="evidence" value="ECO:0007669"/>
    <property type="project" value="InterPro"/>
</dbReference>
<dbReference type="PANTHER" id="PTHR30569">
    <property type="entry name" value="CYTOSINE TRANSPORTER CODB"/>
    <property type="match status" value="1"/>
</dbReference>
<evidence type="ECO:0000256" key="2">
    <source>
        <dbReference type="ARBA" id="ARBA00008974"/>
    </source>
</evidence>
<keyword evidence="8" id="KW-1185">Reference proteome</keyword>
<dbReference type="GO" id="GO:0005886">
    <property type="term" value="C:plasma membrane"/>
    <property type="evidence" value="ECO:0007669"/>
    <property type="project" value="TreeGrafter"/>
</dbReference>
<dbReference type="Pfam" id="PF02133">
    <property type="entry name" value="Transp_cyt_pur"/>
    <property type="match status" value="1"/>
</dbReference>
<organism evidence="7 8">
    <name type="scientific">Aminipila terrae</name>
    <dbReference type="NCBI Taxonomy" id="2697030"/>
    <lineage>
        <taxon>Bacteria</taxon>
        <taxon>Bacillati</taxon>
        <taxon>Bacillota</taxon>
        <taxon>Clostridia</taxon>
        <taxon>Peptostreptococcales</taxon>
        <taxon>Anaerovoracaceae</taxon>
        <taxon>Aminipila</taxon>
    </lineage>
</organism>
<evidence type="ECO:0000256" key="6">
    <source>
        <dbReference type="SAM" id="Phobius"/>
    </source>
</evidence>
<feature type="transmembrane region" description="Helical" evidence="6">
    <location>
        <begin position="118"/>
        <end position="137"/>
    </location>
</feature>
<reference evidence="7 8" key="1">
    <citation type="submission" date="2020-01" db="EMBL/GenBank/DDBJ databases">
        <title>Genomic analysis of Aminipila sp. CBA3637.</title>
        <authorList>
            <person name="Kim Y.B."/>
            <person name="Roh S.W."/>
        </authorList>
    </citation>
    <scope>NUCLEOTIDE SEQUENCE [LARGE SCALE GENOMIC DNA]</scope>
    <source>
        <strain evidence="7 8">CBA3637</strain>
    </source>
</reference>
<feature type="transmembrane region" description="Helical" evidence="6">
    <location>
        <begin position="87"/>
        <end position="106"/>
    </location>
</feature>
<feature type="transmembrane region" description="Helical" evidence="6">
    <location>
        <begin position="17"/>
        <end position="35"/>
    </location>
</feature>
<proteinExistence type="inferred from homology"/>
<keyword evidence="3 6" id="KW-0812">Transmembrane</keyword>
<name>A0A6P1MCP5_9FIRM</name>
<dbReference type="InterPro" id="IPR001248">
    <property type="entry name" value="Pur-cyt_permease"/>
</dbReference>
<evidence type="ECO:0000256" key="3">
    <source>
        <dbReference type="ARBA" id="ARBA00022692"/>
    </source>
</evidence>
<dbReference type="InterPro" id="IPR030191">
    <property type="entry name" value="CodB"/>
</dbReference>
<gene>
    <name evidence="7" type="ORF">Ami3637_04775</name>
</gene>
<feature type="transmembrane region" description="Helical" evidence="6">
    <location>
        <begin position="165"/>
        <end position="182"/>
    </location>
</feature>
<evidence type="ECO:0000313" key="7">
    <source>
        <dbReference type="EMBL" id="QHI71792.1"/>
    </source>
</evidence>
<feature type="transmembrane region" description="Helical" evidence="6">
    <location>
        <begin position="189"/>
        <end position="209"/>
    </location>
</feature>
<evidence type="ECO:0000256" key="4">
    <source>
        <dbReference type="ARBA" id="ARBA00022989"/>
    </source>
</evidence>
<protein>
    <recommendedName>
        <fullName evidence="9">Cytosine permease</fullName>
    </recommendedName>
</protein>
<keyword evidence="5 6" id="KW-0472">Membrane</keyword>
<sequence>MLLTAVYGMNALEKLDYISIPLLMIIMTIGTVLAIRNYGMEGMNNNVTQTMSFLGGVGLSFNFYAVGTITAADITRFQRTRKDTIKSVVWGVFPMGVITLVLGVLLTKIAGNYDISMVLIDVGIPVAGVTALVLATWTTNSTNAYSSGLDLVMVFKIPDNRRREVTIVAGLVGTILGALGILNHVESFLSFLSFLVCPIGGIMMADYWIVGKGKAENWHPVDGFNKIGIISWALAAVIAYLCKIEYLGIVVGLIVYLVLERFAPSLSRETEKKVEA</sequence>
<accession>A0A6P1MCP5</accession>
<dbReference type="RefSeq" id="WP_162361566.1">
    <property type="nucleotide sequence ID" value="NZ_CP047591.1"/>
</dbReference>
<dbReference type="KEGG" id="amic:Ami3637_04775"/>
<evidence type="ECO:0000256" key="5">
    <source>
        <dbReference type="ARBA" id="ARBA00023136"/>
    </source>
</evidence>
<dbReference type="EMBL" id="CP047591">
    <property type="protein sequence ID" value="QHI71792.1"/>
    <property type="molecule type" value="Genomic_DNA"/>
</dbReference>